<evidence type="ECO:0000313" key="2">
    <source>
        <dbReference type="EMBL" id="QXT38699.1"/>
    </source>
</evidence>
<protein>
    <submittedName>
        <fullName evidence="2">Divergent polysaccharide deacetylase family protein</fullName>
    </submittedName>
</protein>
<dbReference type="RefSeq" id="WP_219000895.1">
    <property type="nucleotide sequence ID" value="NZ_CP079194.1"/>
</dbReference>
<dbReference type="CDD" id="cd10936">
    <property type="entry name" value="CE4_DAC2"/>
    <property type="match status" value="1"/>
</dbReference>
<organism evidence="2 3">
    <name type="scientific">Gymnodinialimonas ceratoperidinii</name>
    <dbReference type="NCBI Taxonomy" id="2856823"/>
    <lineage>
        <taxon>Bacteria</taxon>
        <taxon>Pseudomonadati</taxon>
        <taxon>Pseudomonadota</taxon>
        <taxon>Alphaproteobacteria</taxon>
        <taxon>Rhodobacterales</taxon>
        <taxon>Paracoccaceae</taxon>
        <taxon>Gymnodinialimonas</taxon>
    </lineage>
</organism>
<dbReference type="InterPro" id="IPR006837">
    <property type="entry name" value="Divergent_DAC"/>
</dbReference>
<keyword evidence="3" id="KW-1185">Reference proteome</keyword>
<proteinExistence type="predicted"/>
<name>A0A8F6TVK1_9RHOB</name>
<feature type="compositionally biased region" description="Low complexity" evidence="1">
    <location>
        <begin position="85"/>
        <end position="116"/>
    </location>
</feature>
<dbReference type="Pfam" id="PF04748">
    <property type="entry name" value="Polysacc_deac_2"/>
    <property type="match status" value="1"/>
</dbReference>
<feature type="compositionally biased region" description="Acidic residues" evidence="1">
    <location>
        <begin position="117"/>
        <end position="126"/>
    </location>
</feature>
<evidence type="ECO:0000256" key="1">
    <source>
        <dbReference type="SAM" id="MobiDB-lite"/>
    </source>
</evidence>
<reference evidence="2 3" key="1">
    <citation type="submission" date="2021-07" db="EMBL/GenBank/DDBJ databases">
        <title>A novel Jannaschia species isolated from marine dinoflagellate Ceratoperidinium margalefii.</title>
        <authorList>
            <person name="Jiang Y."/>
            <person name="Li Z."/>
        </authorList>
    </citation>
    <scope>NUCLEOTIDE SEQUENCE [LARGE SCALE GENOMIC DNA]</scope>
    <source>
        <strain evidence="2 3">J12C1-MA-4</strain>
    </source>
</reference>
<feature type="region of interest" description="Disordered" evidence="1">
    <location>
        <begin position="76"/>
        <end position="270"/>
    </location>
</feature>
<dbReference type="EMBL" id="CP079194">
    <property type="protein sequence ID" value="QXT38699.1"/>
    <property type="molecule type" value="Genomic_DNA"/>
</dbReference>
<dbReference type="AlphaFoldDB" id="A0A8F6TVK1"/>
<accession>A0A8F6TVK1</accession>
<gene>
    <name evidence="2" type="ORF">KYE46_12230</name>
</gene>
<feature type="compositionally biased region" description="Low complexity" evidence="1">
    <location>
        <begin position="157"/>
        <end position="167"/>
    </location>
</feature>
<feature type="compositionally biased region" description="Low complexity" evidence="1">
    <location>
        <begin position="190"/>
        <end position="227"/>
    </location>
</feature>
<dbReference type="Proteomes" id="UP000825009">
    <property type="component" value="Chromosome"/>
</dbReference>
<evidence type="ECO:0000313" key="3">
    <source>
        <dbReference type="Proteomes" id="UP000825009"/>
    </source>
</evidence>
<dbReference type="KEGG" id="gce:KYE46_12230"/>
<sequence length="594" mass="60010">MGGLSIGVFWGCVVSALGLAALSLSFPLPPEQTDDVTITVPITQVEDPVAETPSAPTVIVEEAPDADDAVVADLDAEDDAETSADAETPAVGEPAPAPEATPAASPEADPALAETGAEAEAEESESETPARNDEAAPATEVPLPSGSEFNRPPPEPEAALPEPDAAPISAAPQAPVLAGNEIAPRFDTMPASQPSVAAQAPSAIRSAPADARAPASPATSPAPVIASGPNALTQPGLSDGPQVRTARLPQVVTAPEPEPEQVPAPEPEMPETEAVAAAEASAEVAEEPETADAGPNVPLVDIETPSFPTVVDVEAVGGALPSVGAAAASGSRLPQIAPIATPEAADDAAEASTEGEAPVSETVISAEVLPAIQRFAADFDPTEARPLMAVVLIDDPENPMDLDTLSGFSFPVAFAVDPLAPDAEARAAAFRAAGFEVVILGTVIVDGATASDIEVALAGAQEILPEAIAVMDTPEGRIQGDRPVLDATVAALSRSGHGLLAFPRGLNAAEQTAAREGVPGATVFRSLDDEDQRATVITRFLSRAAFAAAQEGTVIVVGRTRPDTVTALFSWALSGRTEAVALAPLSATMLRSAE</sequence>